<evidence type="ECO:0008006" key="5">
    <source>
        <dbReference type="Google" id="ProtNLM"/>
    </source>
</evidence>
<name>A0A518GCJ1_9BACT</name>
<dbReference type="Proteomes" id="UP000318017">
    <property type="component" value="Chromosome"/>
</dbReference>
<protein>
    <recommendedName>
        <fullName evidence="5">ADP-ribosylation factor-directed GTPase activating protein</fullName>
    </recommendedName>
</protein>
<reference evidence="3 4" key="1">
    <citation type="submission" date="2019-02" db="EMBL/GenBank/DDBJ databases">
        <title>Deep-cultivation of Planctomycetes and their phenomic and genomic characterization uncovers novel biology.</title>
        <authorList>
            <person name="Wiegand S."/>
            <person name="Jogler M."/>
            <person name="Boedeker C."/>
            <person name="Pinto D."/>
            <person name="Vollmers J."/>
            <person name="Rivas-Marin E."/>
            <person name="Kohn T."/>
            <person name="Peeters S.H."/>
            <person name="Heuer A."/>
            <person name="Rast P."/>
            <person name="Oberbeckmann S."/>
            <person name="Bunk B."/>
            <person name="Jeske O."/>
            <person name="Meyerdierks A."/>
            <person name="Storesund J.E."/>
            <person name="Kallscheuer N."/>
            <person name="Luecker S."/>
            <person name="Lage O.M."/>
            <person name="Pohl T."/>
            <person name="Merkel B.J."/>
            <person name="Hornburger P."/>
            <person name="Mueller R.-W."/>
            <person name="Bruemmer F."/>
            <person name="Labrenz M."/>
            <person name="Spormann A.M."/>
            <person name="Op den Camp H."/>
            <person name="Overmann J."/>
            <person name="Amann R."/>
            <person name="Jetten M.S.M."/>
            <person name="Mascher T."/>
            <person name="Medema M.H."/>
            <person name="Devos D.P."/>
            <person name="Kaster A.-K."/>
            <person name="Ovreas L."/>
            <person name="Rohde M."/>
            <person name="Galperin M.Y."/>
            <person name="Jogler C."/>
        </authorList>
    </citation>
    <scope>NUCLEOTIDE SEQUENCE [LARGE SCALE GENOMIC DNA]</scope>
    <source>
        <strain evidence="3 4">Q31a</strain>
    </source>
</reference>
<gene>
    <name evidence="3" type="ORF">Q31a_46880</name>
</gene>
<keyword evidence="4" id="KW-1185">Reference proteome</keyword>
<dbReference type="AlphaFoldDB" id="A0A518GCJ1"/>
<feature type="compositionally biased region" description="Low complexity" evidence="1">
    <location>
        <begin position="149"/>
        <end position="162"/>
    </location>
</feature>
<feature type="region of interest" description="Disordered" evidence="1">
    <location>
        <begin position="304"/>
        <end position="335"/>
    </location>
</feature>
<dbReference type="RefSeq" id="WP_145082368.1">
    <property type="nucleotide sequence ID" value="NZ_CP036298.1"/>
</dbReference>
<dbReference type="EMBL" id="CP036298">
    <property type="protein sequence ID" value="QDV26316.1"/>
    <property type="molecule type" value="Genomic_DNA"/>
</dbReference>
<feature type="region of interest" description="Disordered" evidence="1">
    <location>
        <begin position="206"/>
        <end position="253"/>
    </location>
</feature>
<feature type="region of interest" description="Disordered" evidence="1">
    <location>
        <begin position="60"/>
        <end position="96"/>
    </location>
</feature>
<feature type="chain" id="PRO_5022243825" description="ADP-ribosylation factor-directed GTPase activating protein" evidence="2">
    <location>
        <begin position="21"/>
        <end position="694"/>
    </location>
</feature>
<evidence type="ECO:0000256" key="2">
    <source>
        <dbReference type="SAM" id="SignalP"/>
    </source>
</evidence>
<proteinExistence type="predicted"/>
<sequence precursor="true">MKFTSNHSTYRIAASSLVLAAVLTPFTCGDAANGATDTAPAGSGVTIRLTLAPNAAAPNAAVPQAVPENPPKTPPATAAAEEKQTALVTPKVIPPSATVPAKTSELQLGLNVAQASSDGDEPQKSVRASVAASSDLEDPTIPMVAPYADSQSSDSMADSDSSGNAVHGDKEHGIAVSTRGQRPVRALPQEESPGLAKQGVQRFQLIGHPRSPGDRIIPSASNRFNANRNSRPTATASKATSTPMLSTPRATVATKTPAATTFELDNSLHASAPLELSGNSSYDSQEALTFDDADSLEFSHAFAEEEATGTAECPGSPEGDALATGPQPDDIPLEQEEHPYDAPAAESSAEPIAEIIQAPNSFTTRELEIRRGINHCLNYFLTHPENVVRRGPWALMHATLPFGVEAEIVAGNRRVNAIGWMCYNGVCAKQRMFQPTRTGFRTNLGPGVQGHEGQFLAILAQSKVSIDYPLQIGSRNYTIADLVKYEMATCREKSELTFKLIGLSHYLPADQQWRDNRGQTWSLEKMVAEELAQPVIGAACGGSHRLMGLSYAVIRRQQAGFPIDGHWYRAEQYLNDYVQYAFTLQNPDGSFSTEWFEGRGAEANVERKMQTTGHILEWLIYTLPTESLRSPQIQLSVEYLLRTVGADPAHDWAIGPRGHALRALALYQQRVFNAEPGQMARFVAQTETHPAVRR</sequence>
<evidence type="ECO:0000313" key="4">
    <source>
        <dbReference type="Proteomes" id="UP000318017"/>
    </source>
</evidence>
<accession>A0A518GCJ1</accession>
<dbReference type="OrthoDB" id="228501at2"/>
<feature type="signal peptide" evidence="2">
    <location>
        <begin position="1"/>
        <end position="20"/>
    </location>
</feature>
<evidence type="ECO:0000256" key="1">
    <source>
        <dbReference type="SAM" id="MobiDB-lite"/>
    </source>
</evidence>
<organism evidence="3 4">
    <name type="scientific">Aureliella helgolandensis</name>
    <dbReference type="NCBI Taxonomy" id="2527968"/>
    <lineage>
        <taxon>Bacteria</taxon>
        <taxon>Pseudomonadati</taxon>
        <taxon>Planctomycetota</taxon>
        <taxon>Planctomycetia</taxon>
        <taxon>Pirellulales</taxon>
        <taxon>Pirellulaceae</taxon>
        <taxon>Aureliella</taxon>
    </lineage>
</organism>
<feature type="region of interest" description="Disordered" evidence="1">
    <location>
        <begin position="113"/>
        <end position="182"/>
    </location>
</feature>
<feature type="compositionally biased region" description="Low complexity" evidence="1">
    <location>
        <begin position="219"/>
        <end position="253"/>
    </location>
</feature>
<keyword evidence="2" id="KW-0732">Signal</keyword>
<dbReference type="KEGG" id="ahel:Q31a_46880"/>
<evidence type="ECO:0000313" key="3">
    <source>
        <dbReference type="EMBL" id="QDV26316.1"/>
    </source>
</evidence>